<keyword evidence="3" id="KW-1133">Transmembrane helix</keyword>
<organism evidence="6 7">
    <name type="scientific">Candidatus Endonucleibacter bathymodioli</name>
    <dbReference type="NCBI Taxonomy" id="539814"/>
    <lineage>
        <taxon>Bacteria</taxon>
        <taxon>Pseudomonadati</taxon>
        <taxon>Pseudomonadota</taxon>
        <taxon>Gammaproteobacteria</taxon>
        <taxon>Oceanospirillales</taxon>
        <taxon>Endozoicomonadaceae</taxon>
        <taxon>Candidatus Endonucleibacter</taxon>
    </lineage>
</organism>
<dbReference type="InterPro" id="IPR019196">
    <property type="entry name" value="ABC_transp_unknown"/>
</dbReference>
<keyword evidence="1" id="KW-0175">Coiled coil</keyword>
<keyword evidence="3" id="KW-0812">Transmembrane</keyword>
<dbReference type="InterPro" id="IPR055396">
    <property type="entry name" value="DUF7088"/>
</dbReference>
<keyword evidence="3" id="KW-0472">Membrane</keyword>
<feature type="compositionally biased region" description="Basic and acidic residues" evidence="2">
    <location>
        <begin position="457"/>
        <end position="469"/>
    </location>
</feature>
<dbReference type="AlphaFoldDB" id="A0AA90NJZ7"/>
<dbReference type="Proteomes" id="UP001178148">
    <property type="component" value="Unassembled WGS sequence"/>
</dbReference>
<evidence type="ECO:0000256" key="3">
    <source>
        <dbReference type="SAM" id="Phobius"/>
    </source>
</evidence>
<keyword evidence="7" id="KW-1185">Reference proteome</keyword>
<name>A0AA90NJZ7_9GAMM</name>
<protein>
    <submittedName>
        <fullName evidence="6">Gldg family protein</fullName>
    </submittedName>
</protein>
<feature type="coiled-coil region" evidence="1">
    <location>
        <begin position="550"/>
        <end position="595"/>
    </location>
</feature>
<dbReference type="Pfam" id="PF09822">
    <property type="entry name" value="ABC_transp_aux"/>
    <property type="match status" value="1"/>
</dbReference>
<comment type="caution">
    <text evidence="6">The sequence shown here is derived from an EMBL/GenBank/DDBJ whole genome shotgun (WGS) entry which is preliminary data.</text>
</comment>
<feature type="compositionally biased region" description="Basic and acidic residues" evidence="2">
    <location>
        <begin position="422"/>
        <end position="448"/>
    </location>
</feature>
<feature type="transmembrane region" description="Helical" evidence="3">
    <location>
        <begin position="632"/>
        <end position="651"/>
    </location>
</feature>
<accession>A0AA90NJZ7</accession>
<gene>
    <name evidence="6" type="ORF">QS748_03555</name>
</gene>
<proteinExistence type="predicted"/>
<evidence type="ECO:0000313" key="6">
    <source>
        <dbReference type="EMBL" id="MDP0588309.1"/>
    </source>
</evidence>
<feature type="domain" description="ABC-type uncharacterised transport system" evidence="4">
    <location>
        <begin position="177"/>
        <end position="520"/>
    </location>
</feature>
<reference evidence="6 7" key="1">
    <citation type="journal article" date="2023" name="bioRxiv">
        <title>An intranuclear bacterial parasite of deep-sea mussels expresses apoptosis inhibitors acquired from its host.</title>
        <authorList>
            <person name="Gonzalez Porras M.A."/>
            <person name="Assie A."/>
            <person name="Tietjen M."/>
            <person name="Violette M."/>
            <person name="Kleiner M."/>
            <person name="Gruber-Vodicka H."/>
            <person name="Dubilier N."/>
            <person name="Leisch N."/>
        </authorList>
    </citation>
    <scope>NUCLEOTIDE SEQUENCE [LARGE SCALE GENOMIC DNA]</scope>
    <source>
        <strain evidence="6">IAP13</strain>
    </source>
</reference>
<feature type="region of interest" description="Disordered" evidence="2">
    <location>
        <begin position="415"/>
        <end position="471"/>
    </location>
</feature>
<evidence type="ECO:0000313" key="7">
    <source>
        <dbReference type="Proteomes" id="UP001178148"/>
    </source>
</evidence>
<dbReference type="Pfam" id="PF23357">
    <property type="entry name" value="DUF7088"/>
    <property type="match status" value="1"/>
</dbReference>
<dbReference type="EMBL" id="JASXSV010000003">
    <property type="protein sequence ID" value="MDP0588309.1"/>
    <property type="molecule type" value="Genomic_DNA"/>
</dbReference>
<feature type="domain" description="DUF7088" evidence="5">
    <location>
        <begin position="38"/>
        <end position="139"/>
    </location>
</feature>
<evidence type="ECO:0000256" key="2">
    <source>
        <dbReference type="SAM" id="MobiDB-lite"/>
    </source>
</evidence>
<evidence type="ECO:0000259" key="4">
    <source>
        <dbReference type="Pfam" id="PF09822"/>
    </source>
</evidence>
<evidence type="ECO:0000256" key="1">
    <source>
        <dbReference type="SAM" id="Coils"/>
    </source>
</evidence>
<sequence length="657" mass="72640">MTQRLFSKAGLLVLALLTLLLTVAINQVFKGARLDLTEDRLFTLSEGTHKLLGSLESDATLQLFYSESQTHDIPTLRNYSRRVTELLEEYVAASKGKLKLEVIDPEPFSENEDKAAEYGLQAIPLGNGSQEIYFGLVIRDNSDSTRREIIGFIHPDKERFLEYELSKMIYSVTQKTKPKVGIITGLQVRGGFDMATRQPTDPWTSISQLETLYNVTTLKASDNEVPKDLKLLIIAQPKGLSEQMSYSIDQFVLAGGNALVFIDPNAESDSPNEMMGMGGGGKVSSLDPLFKAWGIAVDTSKVVADAKNALSVGSPTSGRPVRHLGIFGLDENNFNKNDVVTSSLKSLNFATAGAIQKLDDAETSIDTLIHSSDNSMLMDASAFSMMTDPTSLYKNFKSTGESYILAARITGHVKTAYPSGKPKKESSSEEDKDKESKDKAGGSEENAKAKASNATNTDDKEKDKEKSSDTHLASSVNSISVIVVTDTDILTDRLWVRKSSFFGQNITQAFANNGEMLTNMVDNLLGDANLISIRSLGQFSRPFTIVNELESEAEANFHKKENELKQELQETESKLRELQSKKEGEEALVVSAEQEQEVEKFIQEKLKIRKDLREVQHQLGKDIADLGSKLKLINILAVPLLITLLVLGFRFTRRRKR</sequence>
<evidence type="ECO:0000259" key="5">
    <source>
        <dbReference type="Pfam" id="PF23357"/>
    </source>
</evidence>